<protein>
    <submittedName>
        <fullName evidence="1">Uncharacterized protein</fullName>
    </submittedName>
</protein>
<accession>A0A3G6JMN4</accession>
<gene>
    <name evidence="1" type="ORF">DQL93_0575</name>
</gene>
<name>A0A3G6JMN4_9CAUD</name>
<proteinExistence type="predicted"/>
<dbReference type="EMBL" id="CP031026">
    <property type="protein sequence ID" value="AZA17294.1"/>
    <property type="molecule type" value="Genomic_DNA"/>
</dbReference>
<keyword evidence="2" id="KW-1185">Reference proteome</keyword>
<organism evidence="1 2">
    <name type="scientific">Lactobacillus phage ViSo-2018a</name>
    <dbReference type="NCBI Taxonomy" id="2267607"/>
    <lineage>
        <taxon>Viruses</taxon>
        <taxon>Duplodnaviria</taxon>
        <taxon>Heunggongvirae</taxon>
        <taxon>Uroviricota</taxon>
        <taxon>Caudoviricetes</taxon>
        <taxon>Tybeckvirinae</taxon>
        <taxon>Lidleunavirus</taxon>
        <taxon>Lidleunavirus ViSo2018a</taxon>
    </lineage>
</organism>
<dbReference type="Proteomes" id="UP000274035">
    <property type="component" value="Segment"/>
</dbReference>
<evidence type="ECO:0000313" key="1">
    <source>
        <dbReference type="EMBL" id="AZA17294.1"/>
    </source>
</evidence>
<evidence type="ECO:0000313" key="2">
    <source>
        <dbReference type="Proteomes" id="UP000274035"/>
    </source>
</evidence>
<sequence>MSRIYKFFTVRENKQQKQKAKKLKRGLHLKRIGVTIKANQARRLKNG</sequence>
<reference evidence="1 2" key="1">
    <citation type="submission" date="2018-09" db="EMBL/GenBank/DDBJ databases">
        <authorList>
            <person name="Somerville V."/>
        </authorList>
    </citation>
    <scope>NUCLEOTIDE SEQUENCE [LARGE SCALE GENOMIC DNA]</scope>
</reference>